<dbReference type="InterPro" id="IPR046198">
    <property type="entry name" value="DUF6230"/>
</dbReference>
<dbReference type="Pfam" id="PF19741">
    <property type="entry name" value="DUF6230"/>
    <property type="match status" value="1"/>
</dbReference>
<dbReference type="OrthoDB" id="3869662at2"/>
<evidence type="ECO:0000313" key="2">
    <source>
        <dbReference type="Proteomes" id="UP000199385"/>
    </source>
</evidence>
<organism evidence="1 2">
    <name type="scientific">Micromonospora auratinigra</name>
    <dbReference type="NCBI Taxonomy" id="261654"/>
    <lineage>
        <taxon>Bacteria</taxon>
        <taxon>Bacillati</taxon>
        <taxon>Actinomycetota</taxon>
        <taxon>Actinomycetes</taxon>
        <taxon>Micromonosporales</taxon>
        <taxon>Micromonosporaceae</taxon>
        <taxon>Micromonospora</taxon>
    </lineage>
</organism>
<dbReference type="AlphaFoldDB" id="A0A1A8ZJH7"/>
<accession>A0A1A8ZJH7</accession>
<dbReference type="PATRIC" id="fig|261654.4.peg.2566"/>
<protein>
    <recommendedName>
        <fullName evidence="3">Cholesterol esterase</fullName>
    </recommendedName>
</protein>
<keyword evidence="2" id="KW-1185">Reference proteome</keyword>
<reference evidence="2" key="1">
    <citation type="submission" date="2016-06" db="EMBL/GenBank/DDBJ databases">
        <authorList>
            <person name="Varghese N."/>
            <person name="Submissions Spin"/>
        </authorList>
    </citation>
    <scope>NUCLEOTIDE SEQUENCE [LARGE SCALE GENOMIC DNA]</scope>
    <source>
        <strain evidence="2">DSM 44815</strain>
    </source>
</reference>
<dbReference type="STRING" id="261654.GA0070611_2527"/>
<dbReference type="Proteomes" id="UP000199385">
    <property type="component" value="Chromosome I"/>
</dbReference>
<dbReference type="EMBL" id="LT594323">
    <property type="protein sequence ID" value="SBT43990.1"/>
    <property type="molecule type" value="Genomic_DNA"/>
</dbReference>
<proteinExistence type="predicted"/>
<gene>
    <name evidence="1" type="ORF">GA0070611_2527</name>
</gene>
<dbReference type="RefSeq" id="WP_091662962.1">
    <property type="nucleotide sequence ID" value="NZ_LT594323.1"/>
</dbReference>
<evidence type="ECO:0000313" key="1">
    <source>
        <dbReference type="EMBL" id="SBT43990.1"/>
    </source>
</evidence>
<sequence>MSEQPAPIDPDPPQSGVRWRRFAVTFGTVAVGAAGMIALTAQGALGAQFAISGMPFTVTADRLDGTGFEQFATIDHMIENSPNEGDTGGQVLVMVSAINQAKLTNLCQSISLGGINLRITAGDAGKPVSAKTLVVDGDEVAGNASFTNINVGQDASTLDQVPGVRGNPGVFSQQADTVTITNLRQNNYATTAAVFTLPNLHMSFSSDGC</sequence>
<name>A0A1A8ZJH7_9ACTN</name>
<evidence type="ECO:0008006" key="3">
    <source>
        <dbReference type="Google" id="ProtNLM"/>
    </source>
</evidence>